<dbReference type="AlphaFoldDB" id="A0A2R6RT02"/>
<dbReference type="STRING" id="1590841.A0A2R6RT02"/>
<organism evidence="1 2">
    <name type="scientific">Actinidia chinensis var. chinensis</name>
    <name type="common">Chinese soft-hair kiwi</name>
    <dbReference type="NCBI Taxonomy" id="1590841"/>
    <lineage>
        <taxon>Eukaryota</taxon>
        <taxon>Viridiplantae</taxon>
        <taxon>Streptophyta</taxon>
        <taxon>Embryophyta</taxon>
        <taxon>Tracheophyta</taxon>
        <taxon>Spermatophyta</taxon>
        <taxon>Magnoliopsida</taxon>
        <taxon>eudicotyledons</taxon>
        <taxon>Gunneridae</taxon>
        <taxon>Pentapetalae</taxon>
        <taxon>asterids</taxon>
        <taxon>Ericales</taxon>
        <taxon>Actinidiaceae</taxon>
        <taxon>Actinidia</taxon>
    </lineage>
</organism>
<dbReference type="OMA" id="CWYMDYY"/>
<dbReference type="OrthoDB" id="1713649at2759"/>
<keyword evidence="2" id="KW-1185">Reference proteome</keyword>
<dbReference type="Gene3D" id="3.90.25.10">
    <property type="entry name" value="UDP-galactose 4-epimerase, domain 1"/>
    <property type="match status" value="1"/>
</dbReference>
<evidence type="ECO:0000313" key="1">
    <source>
        <dbReference type="EMBL" id="PSS33164.1"/>
    </source>
</evidence>
<sequence length="53" mass="6258">MPRNGDVVFTHTSISLAWREIRYKPATDLQRGLKKFVCWYMDYYPQSAKKSSS</sequence>
<gene>
    <name evidence="1" type="ORF">CEY00_Acc03550</name>
</gene>
<proteinExistence type="predicted"/>
<comment type="caution">
    <text evidence="1">The sequence shown here is derived from an EMBL/GenBank/DDBJ whole genome shotgun (WGS) entry which is preliminary data.</text>
</comment>
<protein>
    <submittedName>
        <fullName evidence="1">UDP-glucuronate 4-epimerase</fullName>
    </submittedName>
</protein>
<reference evidence="1 2" key="1">
    <citation type="submission" date="2017-07" db="EMBL/GenBank/DDBJ databases">
        <title>An improved, manually edited Actinidia chinensis var. chinensis (kiwifruit) genome highlights the challenges associated with draft genomes and gene prediction in plants.</title>
        <authorList>
            <person name="Pilkington S."/>
            <person name="Crowhurst R."/>
            <person name="Hilario E."/>
            <person name="Nardozza S."/>
            <person name="Fraser L."/>
            <person name="Peng Y."/>
            <person name="Gunaseelan K."/>
            <person name="Simpson R."/>
            <person name="Tahir J."/>
            <person name="Deroles S."/>
            <person name="Templeton K."/>
            <person name="Luo Z."/>
            <person name="Davy M."/>
            <person name="Cheng C."/>
            <person name="Mcneilage M."/>
            <person name="Scaglione D."/>
            <person name="Liu Y."/>
            <person name="Zhang Q."/>
            <person name="Datson P."/>
            <person name="De Silva N."/>
            <person name="Gardiner S."/>
            <person name="Bassett H."/>
            <person name="Chagne D."/>
            <person name="Mccallum J."/>
            <person name="Dzierzon H."/>
            <person name="Deng C."/>
            <person name="Wang Y.-Y."/>
            <person name="Barron N."/>
            <person name="Manako K."/>
            <person name="Bowen J."/>
            <person name="Foster T."/>
            <person name="Erridge Z."/>
            <person name="Tiffin H."/>
            <person name="Waite C."/>
            <person name="Davies K."/>
            <person name="Grierson E."/>
            <person name="Laing W."/>
            <person name="Kirk R."/>
            <person name="Chen X."/>
            <person name="Wood M."/>
            <person name="Montefiori M."/>
            <person name="Brummell D."/>
            <person name="Schwinn K."/>
            <person name="Catanach A."/>
            <person name="Fullerton C."/>
            <person name="Li D."/>
            <person name="Meiyalaghan S."/>
            <person name="Nieuwenhuizen N."/>
            <person name="Read N."/>
            <person name="Prakash R."/>
            <person name="Hunter D."/>
            <person name="Zhang H."/>
            <person name="Mckenzie M."/>
            <person name="Knabel M."/>
            <person name="Harris A."/>
            <person name="Allan A."/>
            <person name="Chen A."/>
            <person name="Janssen B."/>
            <person name="Plunkett B."/>
            <person name="Dwamena C."/>
            <person name="Voogd C."/>
            <person name="Leif D."/>
            <person name="Lafferty D."/>
            <person name="Souleyre E."/>
            <person name="Varkonyi-Gasic E."/>
            <person name="Gambi F."/>
            <person name="Hanley J."/>
            <person name="Yao J.-L."/>
            <person name="Cheung J."/>
            <person name="David K."/>
            <person name="Warren B."/>
            <person name="Marsh K."/>
            <person name="Snowden K."/>
            <person name="Lin-Wang K."/>
            <person name="Brian L."/>
            <person name="Martinez-Sanchez M."/>
            <person name="Wang M."/>
            <person name="Ileperuma N."/>
            <person name="Macnee N."/>
            <person name="Campin R."/>
            <person name="Mcatee P."/>
            <person name="Drummond R."/>
            <person name="Espley R."/>
            <person name="Ireland H."/>
            <person name="Wu R."/>
            <person name="Atkinson R."/>
            <person name="Karunairetnam S."/>
            <person name="Bulley S."/>
            <person name="Chunkath S."/>
            <person name="Hanley Z."/>
            <person name="Storey R."/>
            <person name="Thrimawithana A."/>
            <person name="Thomson S."/>
            <person name="David C."/>
            <person name="Testolin R."/>
        </authorList>
    </citation>
    <scope>NUCLEOTIDE SEQUENCE [LARGE SCALE GENOMIC DNA]</scope>
    <source>
        <strain evidence="2">cv. Red5</strain>
        <tissue evidence="1">Young leaf</tissue>
    </source>
</reference>
<name>A0A2R6RT02_ACTCC</name>
<reference evidence="2" key="2">
    <citation type="journal article" date="2018" name="BMC Genomics">
        <title>A manually annotated Actinidia chinensis var. chinensis (kiwifruit) genome highlights the challenges associated with draft genomes and gene prediction in plants.</title>
        <authorList>
            <person name="Pilkington S.M."/>
            <person name="Crowhurst R."/>
            <person name="Hilario E."/>
            <person name="Nardozza S."/>
            <person name="Fraser L."/>
            <person name="Peng Y."/>
            <person name="Gunaseelan K."/>
            <person name="Simpson R."/>
            <person name="Tahir J."/>
            <person name="Deroles S.C."/>
            <person name="Templeton K."/>
            <person name="Luo Z."/>
            <person name="Davy M."/>
            <person name="Cheng C."/>
            <person name="McNeilage M."/>
            <person name="Scaglione D."/>
            <person name="Liu Y."/>
            <person name="Zhang Q."/>
            <person name="Datson P."/>
            <person name="De Silva N."/>
            <person name="Gardiner S.E."/>
            <person name="Bassett H."/>
            <person name="Chagne D."/>
            <person name="McCallum J."/>
            <person name="Dzierzon H."/>
            <person name="Deng C."/>
            <person name="Wang Y.Y."/>
            <person name="Barron L."/>
            <person name="Manako K."/>
            <person name="Bowen J."/>
            <person name="Foster T.M."/>
            <person name="Erridge Z.A."/>
            <person name="Tiffin H."/>
            <person name="Waite C.N."/>
            <person name="Davies K.M."/>
            <person name="Grierson E.P."/>
            <person name="Laing W.A."/>
            <person name="Kirk R."/>
            <person name="Chen X."/>
            <person name="Wood M."/>
            <person name="Montefiori M."/>
            <person name="Brummell D.A."/>
            <person name="Schwinn K.E."/>
            <person name="Catanach A."/>
            <person name="Fullerton C."/>
            <person name="Li D."/>
            <person name="Meiyalaghan S."/>
            <person name="Nieuwenhuizen N."/>
            <person name="Read N."/>
            <person name="Prakash R."/>
            <person name="Hunter D."/>
            <person name="Zhang H."/>
            <person name="McKenzie M."/>
            <person name="Knabel M."/>
            <person name="Harris A."/>
            <person name="Allan A.C."/>
            <person name="Gleave A."/>
            <person name="Chen A."/>
            <person name="Janssen B.J."/>
            <person name="Plunkett B."/>
            <person name="Ampomah-Dwamena C."/>
            <person name="Voogd C."/>
            <person name="Leif D."/>
            <person name="Lafferty D."/>
            <person name="Souleyre E.J.F."/>
            <person name="Varkonyi-Gasic E."/>
            <person name="Gambi F."/>
            <person name="Hanley J."/>
            <person name="Yao J.L."/>
            <person name="Cheung J."/>
            <person name="David K.M."/>
            <person name="Warren B."/>
            <person name="Marsh K."/>
            <person name="Snowden K.C."/>
            <person name="Lin-Wang K."/>
            <person name="Brian L."/>
            <person name="Martinez-Sanchez M."/>
            <person name="Wang M."/>
            <person name="Ileperuma N."/>
            <person name="Macnee N."/>
            <person name="Campin R."/>
            <person name="McAtee P."/>
            <person name="Drummond R.S.M."/>
            <person name="Espley R.V."/>
            <person name="Ireland H.S."/>
            <person name="Wu R."/>
            <person name="Atkinson R.G."/>
            <person name="Karunairetnam S."/>
            <person name="Bulley S."/>
            <person name="Chunkath S."/>
            <person name="Hanley Z."/>
            <person name="Storey R."/>
            <person name="Thrimawithana A.H."/>
            <person name="Thomson S."/>
            <person name="David C."/>
            <person name="Testolin R."/>
            <person name="Huang H."/>
            <person name="Hellens R.P."/>
            <person name="Schaffer R.J."/>
        </authorList>
    </citation>
    <scope>NUCLEOTIDE SEQUENCE [LARGE SCALE GENOMIC DNA]</scope>
    <source>
        <strain evidence="2">cv. Red5</strain>
    </source>
</reference>
<dbReference type="InParanoid" id="A0A2R6RT02"/>
<dbReference type="EMBL" id="NKQK01000003">
    <property type="protein sequence ID" value="PSS33164.1"/>
    <property type="molecule type" value="Genomic_DNA"/>
</dbReference>
<accession>A0A2R6RT02</accession>
<dbReference type="Proteomes" id="UP000241394">
    <property type="component" value="Chromosome LG3"/>
</dbReference>
<dbReference type="Gramene" id="PSS33164">
    <property type="protein sequence ID" value="PSS33164"/>
    <property type="gene ID" value="CEY00_Acc03550"/>
</dbReference>
<evidence type="ECO:0000313" key="2">
    <source>
        <dbReference type="Proteomes" id="UP000241394"/>
    </source>
</evidence>
<dbReference type="InterPro" id="IPR036291">
    <property type="entry name" value="NAD(P)-bd_dom_sf"/>
</dbReference>
<dbReference type="SUPFAM" id="SSF51735">
    <property type="entry name" value="NAD(P)-binding Rossmann-fold domains"/>
    <property type="match status" value="1"/>
</dbReference>